<dbReference type="Pfam" id="PF00096">
    <property type="entry name" value="zf-C2H2"/>
    <property type="match status" value="2"/>
</dbReference>
<evidence type="ECO:0000259" key="12">
    <source>
        <dbReference type="PROSITE" id="PS50157"/>
    </source>
</evidence>
<feature type="domain" description="C2H2-type" evidence="12">
    <location>
        <begin position="132"/>
        <end position="156"/>
    </location>
</feature>
<dbReference type="FunFam" id="3.30.160.60:FF:000287">
    <property type="entry name" value="PR domain zinc finger protein 10"/>
    <property type="match status" value="1"/>
</dbReference>
<dbReference type="Proteomes" id="UP000288216">
    <property type="component" value="Unassembled WGS sequence"/>
</dbReference>
<feature type="region of interest" description="Disordered" evidence="11">
    <location>
        <begin position="40"/>
        <end position="94"/>
    </location>
</feature>
<evidence type="ECO:0000256" key="9">
    <source>
        <dbReference type="ARBA" id="ARBA00023242"/>
    </source>
</evidence>
<dbReference type="SUPFAM" id="SSF57667">
    <property type="entry name" value="beta-beta-alpha zinc fingers"/>
    <property type="match status" value="1"/>
</dbReference>
<keyword evidence="6" id="KW-0805">Transcription regulation</keyword>
<dbReference type="FunFam" id="3.30.160.60:FF:000358">
    <property type="entry name" value="zinc finger protein 24"/>
    <property type="match status" value="1"/>
</dbReference>
<keyword evidence="9" id="KW-0539">Nucleus</keyword>
<evidence type="ECO:0000256" key="10">
    <source>
        <dbReference type="PROSITE-ProRule" id="PRU00042"/>
    </source>
</evidence>
<organism evidence="13 14">
    <name type="scientific">Scyliorhinus torazame</name>
    <name type="common">Cloudy catshark</name>
    <name type="synonym">Catulus torazame</name>
    <dbReference type="NCBI Taxonomy" id="75743"/>
    <lineage>
        <taxon>Eukaryota</taxon>
        <taxon>Metazoa</taxon>
        <taxon>Chordata</taxon>
        <taxon>Craniata</taxon>
        <taxon>Vertebrata</taxon>
        <taxon>Chondrichthyes</taxon>
        <taxon>Elasmobranchii</taxon>
        <taxon>Galeomorphii</taxon>
        <taxon>Galeoidea</taxon>
        <taxon>Carcharhiniformes</taxon>
        <taxon>Scyliorhinidae</taxon>
        <taxon>Scyliorhinus</taxon>
    </lineage>
</organism>
<dbReference type="OrthoDB" id="9893417at2759"/>
<accession>A0A401PCR0</accession>
<keyword evidence="2" id="KW-0479">Metal-binding</keyword>
<evidence type="ECO:0000256" key="1">
    <source>
        <dbReference type="ARBA" id="ARBA00004123"/>
    </source>
</evidence>
<dbReference type="STRING" id="75743.A0A401PCR0"/>
<keyword evidence="8" id="KW-0804">Transcription</keyword>
<evidence type="ECO:0000256" key="5">
    <source>
        <dbReference type="ARBA" id="ARBA00022833"/>
    </source>
</evidence>
<sequence length="156" mass="17713">MRYGLNPRRAPFSGLRDRAGHIATSMEMLKESEILINEQPALSSNLTRHQRGEGHDEKGLLDGTCSNKAKRRARKEKVKESESSETPIPTPSQCVSDVKEGKGFRCSVCGKIFRWPSLLDTHLRVHTGEKPFECTFCTKRFCTSNGLRMHQRTHNE</sequence>
<protein>
    <recommendedName>
        <fullName evidence="12">C2H2-type domain-containing protein</fullName>
    </recommendedName>
</protein>
<feature type="domain" description="C2H2-type" evidence="12">
    <location>
        <begin position="104"/>
        <end position="131"/>
    </location>
</feature>
<evidence type="ECO:0000256" key="4">
    <source>
        <dbReference type="ARBA" id="ARBA00022771"/>
    </source>
</evidence>
<evidence type="ECO:0000256" key="11">
    <source>
        <dbReference type="SAM" id="MobiDB-lite"/>
    </source>
</evidence>
<keyword evidence="14" id="KW-1185">Reference proteome</keyword>
<evidence type="ECO:0000256" key="6">
    <source>
        <dbReference type="ARBA" id="ARBA00023015"/>
    </source>
</evidence>
<evidence type="ECO:0000256" key="8">
    <source>
        <dbReference type="ARBA" id="ARBA00023163"/>
    </source>
</evidence>
<dbReference type="EMBL" id="BFAA01003386">
    <property type="protein sequence ID" value="GCB70923.1"/>
    <property type="molecule type" value="Genomic_DNA"/>
</dbReference>
<dbReference type="InterPro" id="IPR050331">
    <property type="entry name" value="Zinc_finger"/>
</dbReference>
<feature type="compositionally biased region" description="Basic and acidic residues" evidence="11">
    <location>
        <begin position="50"/>
        <end position="60"/>
    </location>
</feature>
<dbReference type="InterPro" id="IPR013087">
    <property type="entry name" value="Znf_C2H2_type"/>
</dbReference>
<dbReference type="GO" id="GO:0010468">
    <property type="term" value="P:regulation of gene expression"/>
    <property type="evidence" value="ECO:0007669"/>
    <property type="project" value="TreeGrafter"/>
</dbReference>
<proteinExistence type="predicted"/>
<evidence type="ECO:0000256" key="3">
    <source>
        <dbReference type="ARBA" id="ARBA00022737"/>
    </source>
</evidence>
<evidence type="ECO:0000256" key="7">
    <source>
        <dbReference type="ARBA" id="ARBA00023125"/>
    </source>
</evidence>
<keyword evidence="7" id="KW-0238">DNA-binding</keyword>
<dbReference type="GO" id="GO:0008270">
    <property type="term" value="F:zinc ion binding"/>
    <property type="evidence" value="ECO:0007669"/>
    <property type="project" value="UniProtKB-KW"/>
</dbReference>
<dbReference type="SMART" id="SM00355">
    <property type="entry name" value="ZnF_C2H2"/>
    <property type="match status" value="2"/>
</dbReference>
<dbReference type="PANTHER" id="PTHR16515">
    <property type="entry name" value="PR DOMAIN ZINC FINGER PROTEIN"/>
    <property type="match status" value="1"/>
</dbReference>
<keyword evidence="5" id="KW-0862">Zinc</keyword>
<gene>
    <name evidence="13" type="ORF">scyTo_0008721</name>
</gene>
<comment type="subcellular location">
    <subcellularLocation>
        <location evidence="1">Nucleus</location>
    </subcellularLocation>
</comment>
<comment type="caution">
    <text evidence="13">The sequence shown here is derived from an EMBL/GenBank/DDBJ whole genome shotgun (WGS) entry which is preliminary data.</text>
</comment>
<dbReference type="GO" id="GO:0005634">
    <property type="term" value="C:nucleus"/>
    <property type="evidence" value="ECO:0007669"/>
    <property type="project" value="UniProtKB-SubCell"/>
</dbReference>
<dbReference type="Gene3D" id="3.30.160.60">
    <property type="entry name" value="Classic Zinc Finger"/>
    <property type="match status" value="2"/>
</dbReference>
<keyword evidence="3" id="KW-0677">Repeat</keyword>
<dbReference type="InterPro" id="IPR036236">
    <property type="entry name" value="Znf_C2H2_sf"/>
</dbReference>
<evidence type="ECO:0000256" key="2">
    <source>
        <dbReference type="ARBA" id="ARBA00022723"/>
    </source>
</evidence>
<dbReference type="PANTHER" id="PTHR16515:SF49">
    <property type="entry name" value="GASTRULA ZINC FINGER PROTEIN XLCGF49.1-LIKE-RELATED"/>
    <property type="match status" value="1"/>
</dbReference>
<dbReference type="GO" id="GO:0003677">
    <property type="term" value="F:DNA binding"/>
    <property type="evidence" value="ECO:0007669"/>
    <property type="project" value="UniProtKB-KW"/>
</dbReference>
<evidence type="ECO:0000313" key="13">
    <source>
        <dbReference type="EMBL" id="GCB70923.1"/>
    </source>
</evidence>
<reference evidence="13 14" key="1">
    <citation type="journal article" date="2018" name="Nat. Ecol. Evol.">
        <title>Shark genomes provide insights into elasmobranch evolution and the origin of vertebrates.</title>
        <authorList>
            <person name="Hara Y"/>
            <person name="Yamaguchi K"/>
            <person name="Onimaru K"/>
            <person name="Kadota M"/>
            <person name="Koyanagi M"/>
            <person name="Keeley SD"/>
            <person name="Tatsumi K"/>
            <person name="Tanaka K"/>
            <person name="Motone F"/>
            <person name="Kageyama Y"/>
            <person name="Nozu R"/>
            <person name="Adachi N"/>
            <person name="Nishimura O"/>
            <person name="Nakagawa R"/>
            <person name="Tanegashima C"/>
            <person name="Kiyatake I"/>
            <person name="Matsumoto R"/>
            <person name="Murakumo K"/>
            <person name="Nishida K"/>
            <person name="Terakita A"/>
            <person name="Kuratani S"/>
            <person name="Sato K"/>
            <person name="Hyodo S Kuraku.S."/>
        </authorList>
    </citation>
    <scope>NUCLEOTIDE SEQUENCE [LARGE SCALE GENOMIC DNA]</scope>
</reference>
<name>A0A401PCR0_SCYTO</name>
<keyword evidence="4 10" id="KW-0863">Zinc-finger</keyword>
<dbReference type="PROSITE" id="PS00028">
    <property type="entry name" value="ZINC_FINGER_C2H2_1"/>
    <property type="match status" value="2"/>
</dbReference>
<evidence type="ECO:0000313" key="14">
    <source>
        <dbReference type="Proteomes" id="UP000288216"/>
    </source>
</evidence>
<dbReference type="AlphaFoldDB" id="A0A401PCR0"/>
<dbReference type="PROSITE" id="PS50157">
    <property type="entry name" value="ZINC_FINGER_C2H2_2"/>
    <property type="match status" value="2"/>
</dbReference>
<dbReference type="OMA" id="CTSNGLR"/>